<dbReference type="Gene3D" id="2.60.120.650">
    <property type="entry name" value="Cupin"/>
    <property type="match status" value="1"/>
</dbReference>
<organism evidence="2 3">
    <name type="scientific">Nocardia vulneris</name>
    <dbReference type="NCBI Taxonomy" id="1141657"/>
    <lineage>
        <taxon>Bacteria</taxon>
        <taxon>Bacillati</taxon>
        <taxon>Actinomycetota</taxon>
        <taxon>Actinomycetes</taxon>
        <taxon>Mycobacteriales</taxon>
        <taxon>Nocardiaceae</taxon>
        <taxon>Nocardia</taxon>
    </lineage>
</organism>
<dbReference type="Pfam" id="PF08007">
    <property type="entry name" value="JmjC_2"/>
    <property type="match status" value="1"/>
</dbReference>
<dbReference type="PANTHER" id="PTHR12461">
    <property type="entry name" value="HYPOXIA-INDUCIBLE FACTOR 1 ALPHA INHIBITOR-RELATED"/>
    <property type="match status" value="1"/>
</dbReference>
<evidence type="ECO:0000313" key="3">
    <source>
        <dbReference type="Proteomes" id="UP000031364"/>
    </source>
</evidence>
<dbReference type="RefSeq" id="WP_043670203.1">
    <property type="nucleotide sequence ID" value="NZ_BDCI01000017.1"/>
</dbReference>
<feature type="domain" description="JmjC" evidence="1">
    <location>
        <begin position="98"/>
        <end position="246"/>
    </location>
</feature>
<name>A0ABR4ZGD7_9NOCA</name>
<dbReference type="EMBL" id="JNFP01000015">
    <property type="protein sequence ID" value="KIA64259.1"/>
    <property type="molecule type" value="Genomic_DNA"/>
</dbReference>
<dbReference type="PANTHER" id="PTHR12461:SF105">
    <property type="entry name" value="HYPOXIA-INDUCIBLE FACTOR 1-ALPHA INHIBITOR"/>
    <property type="match status" value="1"/>
</dbReference>
<evidence type="ECO:0000259" key="1">
    <source>
        <dbReference type="PROSITE" id="PS51184"/>
    </source>
</evidence>
<keyword evidence="3" id="KW-1185">Reference proteome</keyword>
<dbReference type="Proteomes" id="UP000031364">
    <property type="component" value="Unassembled WGS sequence"/>
</dbReference>
<sequence>MTAVAAGFGFADWFAPLTLPEFNRDVLGRRTLVTPPRPELAERLSQALEIRTAQDLFDKRVRQVSAWFPRLDGAISSAIIQPDTAKRFYDAGTTLFYQEVAEFDPFAREAAAAFGVSAKSAKCQLFCNRPGAVTAVHFDPIDVVTVQLSGRKTWRVAPNSFAPAPLEGWSTKESVPPVLRLYADGPRPTAIPGDATEFVLEPGAVLHVPRGYWHETASDQDSISLHILLIPPLRLDFLLAALRNELLRDPYWRESAYDCSGFDWLGPARDAFATAVDRIDIADLTRAPLPDHPVQLGTTFVRAGQSCLSIDSADAASARIAVTAFGFSATSTSTTSVDRRLLPPCRWLNALETGTMVDVADLVTAFPELPKPDAQDLLAFFERARLLRRC</sequence>
<protein>
    <recommendedName>
        <fullName evidence="1">JmjC domain-containing protein</fullName>
    </recommendedName>
</protein>
<evidence type="ECO:0000313" key="2">
    <source>
        <dbReference type="EMBL" id="KIA64259.1"/>
    </source>
</evidence>
<comment type="caution">
    <text evidence="2">The sequence shown here is derived from an EMBL/GenBank/DDBJ whole genome shotgun (WGS) entry which is preliminary data.</text>
</comment>
<accession>A0ABR4ZGD7</accession>
<proteinExistence type="predicted"/>
<reference evidence="2 3" key="1">
    <citation type="journal article" date="2014" name="Int. J. Syst. Evol. Microbiol.">
        <title>Nocardia vulneris sp. nov., isolated from wounds of human patients in North America.</title>
        <authorList>
            <person name="Lasker B.A."/>
            <person name="Bell M."/>
            <person name="Klenk H.P."/>
            <person name="Sproer C."/>
            <person name="Schumann C."/>
            <person name="Schumann P."/>
            <person name="Brown J.M."/>
        </authorList>
    </citation>
    <scope>NUCLEOTIDE SEQUENCE [LARGE SCALE GENOMIC DNA]</scope>
    <source>
        <strain evidence="2 3">W9851</strain>
    </source>
</reference>
<gene>
    <name evidence="2" type="ORF">FG87_14980</name>
</gene>
<dbReference type="InterPro" id="IPR003347">
    <property type="entry name" value="JmjC_dom"/>
</dbReference>
<dbReference type="SUPFAM" id="SSF51197">
    <property type="entry name" value="Clavaminate synthase-like"/>
    <property type="match status" value="1"/>
</dbReference>
<dbReference type="PROSITE" id="PS51184">
    <property type="entry name" value="JMJC"/>
    <property type="match status" value="1"/>
</dbReference>